<accession>A0ABW7Z934</accession>
<gene>
    <name evidence="9" type="ORF">ACIBG2_37910</name>
</gene>
<dbReference type="PANTHER" id="PTHR43124">
    <property type="entry name" value="PURINE EFFLUX PUMP PBUE"/>
    <property type="match status" value="1"/>
</dbReference>
<feature type="transmembrane region" description="Helical" evidence="7">
    <location>
        <begin position="99"/>
        <end position="122"/>
    </location>
</feature>
<keyword evidence="5 7" id="KW-0472">Membrane</keyword>
<feature type="transmembrane region" description="Helical" evidence="7">
    <location>
        <begin position="329"/>
        <end position="349"/>
    </location>
</feature>
<dbReference type="EMBL" id="JBITGY010000011">
    <property type="protein sequence ID" value="MFI6503209.1"/>
    <property type="molecule type" value="Genomic_DNA"/>
</dbReference>
<dbReference type="InterPro" id="IPR036259">
    <property type="entry name" value="MFS_trans_sf"/>
</dbReference>
<proteinExistence type="predicted"/>
<feature type="transmembrane region" description="Helical" evidence="7">
    <location>
        <begin position="41"/>
        <end position="63"/>
    </location>
</feature>
<dbReference type="RefSeq" id="WP_397088998.1">
    <property type="nucleotide sequence ID" value="NZ_JBITGY010000011.1"/>
</dbReference>
<protein>
    <submittedName>
        <fullName evidence="9">MFS transporter</fullName>
    </submittedName>
</protein>
<keyword evidence="4 7" id="KW-1133">Transmembrane helix</keyword>
<feature type="transmembrane region" description="Helical" evidence="7">
    <location>
        <begin position="395"/>
        <end position="415"/>
    </location>
</feature>
<feature type="transmembrane region" description="Helical" evidence="7">
    <location>
        <begin position="70"/>
        <end position="87"/>
    </location>
</feature>
<evidence type="ECO:0000256" key="1">
    <source>
        <dbReference type="ARBA" id="ARBA00004651"/>
    </source>
</evidence>
<evidence type="ECO:0000313" key="9">
    <source>
        <dbReference type="EMBL" id="MFI6503209.1"/>
    </source>
</evidence>
<keyword evidence="10" id="KW-1185">Reference proteome</keyword>
<dbReference type="Proteomes" id="UP001612741">
    <property type="component" value="Unassembled WGS sequence"/>
</dbReference>
<feature type="transmembrane region" description="Helical" evidence="7">
    <location>
        <begin position="159"/>
        <end position="178"/>
    </location>
</feature>
<evidence type="ECO:0000256" key="2">
    <source>
        <dbReference type="ARBA" id="ARBA00022475"/>
    </source>
</evidence>
<evidence type="ECO:0000256" key="6">
    <source>
        <dbReference type="SAM" id="MobiDB-lite"/>
    </source>
</evidence>
<dbReference type="InterPro" id="IPR020846">
    <property type="entry name" value="MFS_dom"/>
</dbReference>
<feature type="transmembrane region" description="Helical" evidence="7">
    <location>
        <begin position="275"/>
        <end position="294"/>
    </location>
</feature>
<evidence type="ECO:0000256" key="7">
    <source>
        <dbReference type="SAM" id="Phobius"/>
    </source>
</evidence>
<dbReference type="CDD" id="cd17324">
    <property type="entry name" value="MFS_NepI_like"/>
    <property type="match status" value="1"/>
</dbReference>
<feature type="transmembrane region" description="Helical" evidence="7">
    <location>
        <begin position="242"/>
        <end position="263"/>
    </location>
</feature>
<evidence type="ECO:0000259" key="8">
    <source>
        <dbReference type="PROSITE" id="PS50850"/>
    </source>
</evidence>
<reference evidence="9 10" key="1">
    <citation type="submission" date="2024-10" db="EMBL/GenBank/DDBJ databases">
        <title>The Natural Products Discovery Center: Release of the First 8490 Sequenced Strains for Exploring Actinobacteria Biosynthetic Diversity.</title>
        <authorList>
            <person name="Kalkreuter E."/>
            <person name="Kautsar S.A."/>
            <person name="Yang D."/>
            <person name="Bader C.D."/>
            <person name="Teijaro C.N."/>
            <person name="Fluegel L."/>
            <person name="Davis C.M."/>
            <person name="Simpson J.R."/>
            <person name="Lauterbach L."/>
            <person name="Steele A.D."/>
            <person name="Gui C."/>
            <person name="Meng S."/>
            <person name="Li G."/>
            <person name="Viehrig K."/>
            <person name="Ye F."/>
            <person name="Su P."/>
            <person name="Kiefer A.F."/>
            <person name="Nichols A."/>
            <person name="Cepeda A.J."/>
            <person name="Yan W."/>
            <person name="Fan B."/>
            <person name="Jiang Y."/>
            <person name="Adhikari A."/>
            <person name="Zheng C.-J."/>
            <person name="Schuster L."/>
            <person name="Cowan T.M."/>
            <person name="Smanski M.J."/>
            <person name="Chevrette M.G."/>
            <person name="De Carvalho L.P.S."/>
            <person name="Shen B."/>
        </authorList>
    </citation>
    <scope>NUCLEOTIDE SEQUENCE [LARGE SCALE GENOMIC DNA]</scope>
    <source>
        <strain evidence="9 10">NPDC050545</strain>
    </source>
</reference>
<dbReference type="Pfam" id="PF07690">
    <property type="entry name" value="MFS_1"/>
    <property type="match status" value="1"/>
</dbReference>
<sequence length="429" mass="41998">MPVAVFILGLAVFAQGTSEFMLSGLLPAVSADLGVSLSQAGLLTSAFALGMVIGAPVLAAATLRWPRRRALALFLSVFAAAHVVSALTPDYGVLLTARIVSALANAGFWAVAAAAAVAMVPVQVRARALAVVVGGVTLACVAGVPAGALLGQLWGWRSAFWAVAALSALSAVAVLRALPSGTAGRTGAGDQAETGARTGTGDPAETGGRTGAGAQAEAGGRAQAGTTGVRGELRALADSRVAVTYLLNALVQGATFCAFTFLSPLVTEVAGLGEGWVPTMLVLFGAGAFAGISLGGRLADARPGQVLGYGAAALTAGWVLLALTAGVPAALVSLIFVQGLLAFGLAPALTSRAYQLAAGAPTLAGAFATAAFNVGAAAGPGLGGLALDAGLGFRAPVWVAAGLMVLALAVLGWAARLGLRAAQEPAGSG</sequence>
<feature type="region of interest" description="Disordered" evidence="6">
    <location>
        <begin position="183"/>
        <end position="224"/>
    </location>
</feature>
<keyword evidence="2" id="KW-1003">Cell membrane</keyword>
<comment type="subcellular location">
    <subcellularLocation>
        <location evidence="1">Cell membrane</location>
        <topology evidence="1">Multi-pass membrane protein</topology>
    </subcellularLocation>
</comment>
<name>A0ABW7Z934_9ACTN</name>
<feature type="compositionally biased region" description="Low complexity" evidence="6">
    <location>
        <begin position="204"/>
        <end position="224"/>
    </location>
</feature>
<dbReference type="SUPFAM" id="SSF103473">
    <property type="entry name" value="MFS general substrate transporter"/>
    <property type="match status" value="1"/>
</dbReference>
<evidence type="ECO:0000256" key="5">
    <source>
        <dbReference type="ARBA" id="ARBA00023136"/>
    </source>
</evidence>
<feature type="domain" description="Major facilitator superfamily (MFS) profile" evidence="8">
    <location>
        <begin position="4"/>
        <end position="424"/>
    </location>
</feature>
<keyword evidence="3 7" id="KW-0812">Transmembrane</keyword>
<feature type="transmembrane region" description="Helical" evidence="7">
    <location>
        <begin position="306"/>
        <end position="323"/>
    </location>
</feature>
<evidence type="ECO:0000256" key="4">
    <source>
        <dbReference type="ARBA" id="ARBA00022989"/>
    </source>
</evidence>
<dbReference type="Gene3D" id="1.20.1250.20">
    <property type="entry name" value="MFS general substrate transporter like domains"/>
    <property type="match status" value="2"/>
</dbReference>
<organism evidence="9 10">
    <name type="scientific">Nonomuraea typhae</name>
    <dbReference type="NCBI Taxonomy" id="2603600"/>
    <lineage>
        <taxon>Bacteria</taxon>
        <taxon>Bacillati</taxon>
        <taxon>Actinomycetota</taxon>
        <taxon>Actinomycetes</taxon>
        <taxon>Streptosporangiales</taxon>
        <taxon>Streptosporangiaceae</taxon>
        <taxon>Nonomuraea</taxon>
    </lineage>
</organism>
<dbReference type="PROSITE" id="PS50850">
    <property type="entry name" value="MFS"/>
    <property type="match status" value="1"/>
</dbReference>
<comment type="caution">
    <text evidence="9">The sequence shown here is derived from an EMBL/GenBank/DDBJ whole genome shotgun (WGS) entry which is preliminary data.</text>
</comment>
<feature type="transmembrane region" description="Helical" evidence="7">
    <location>
        <begin position="356"/>
        <end position="375"/>
    </location>
</feature>
<evidence type="ECO:0000313" key="10">
    <source>
        <dbReference type="Proteomes" id="UP001612741"/>
    </source>
</evidence>
<feature type="transmembrane region" description="Helical" evidence="7">
    <location>
        <begin position="129"/>
        <end position="153"/>
    </location>
</feature>
<evidence type="ECO:0000256" key="3">
    <source>
        <dbReference type="ARBA" id="ARBA00022692"/>
    </source>
</evidence>
<dbReference type="InterPro" id="IPR050189">
    <property type="entry name" value="MFS_Efflux_Transporters"/>
</dbReference>
<dbReference type="InterPro" id="IPR011701">
    <property type="entry name" value="MFS"/>
</dbReference>
<dbReference type="PANTHER" id="PTHR43124:SF3">
    <property type="entry name" value="CHLORAMPHENICOL EFFLUX PUMP RV0191"/>
    <property type="match status" value="1"/>
</dbReference>